<reference evidence="4 5" key="1">
    <citation type="submission" date="2024-03" db="EMBL/GenBank/DDBJ databases">
        <title>Aureococcus anophagefferens CCMP1851 and Kratosvirus quantuckense: Draft genome of a second virus-susceptible host strain in the model system.</title>
        <authorList>
            <person name="Chase E."/>
            <person name="Truchon A.R."/>
            <person name="Schepens W."/>
            <person name="Wilhelm S.W."/>
        </authorList>
    </citation>
    <scope>NUCLEOTIDE SEQUENCE [LARGE SCALE GENOMIC DNA]</scope>
    <source>
        <strain evidence="4 5">CCMP1851</strain>
    </source>
</reference>
<dbReference type="SUPFAM" id="SSF46565">
    <property type="entry name" value="Chaperone J-domain"/>
    <property type="match status" value="1"/>
</dbReference>
<dbReference type="CDD" id="cd06257">
    <property type="entry name" value="DnaJ"/>
    <property type="match status" value="1"/>
</dbReference>
<dbReference type="PROSITE" id="PS50853">
    <property type="entry name" value="FN3"/>
    <property type="match status" value="1"/>
</dbReference>
<feature type="region of interest" description="Disordered" evidence="1">
    <location>
        <begin position="524"/>
        <end position="560"/>
    </location>
</feature>
<dbReference type="CDD" id="cd00063">
    <property type="entry name" value="FN3"/>
    <property type="match status" value="1"/>
</dbReference>
<sequence length="581" mass="63258">MASTREKHLSALGVAKHADAPTIKKAFKKLALKHHPDRNPDNVAEATERFKVVNEAYTYLTSTAGRASQPRRAREFARAAAAEEAVARKKAEEAQAAEAEQRERSAEQERRWDAALSASANAAEAELRARLRGREGAPRAVARRRRRRRRRHDGGRRGLVAREPRGRRRSGRRERLYERTQAQLRRNRDARAAKEAAAAKGDDWSTADQDAFYAQCCDAAAAVLGKGGSRRDPASPAGEELDRLLRAFGKRKVGLTPTPDEVAADRPRQRQRDAPRTFVAGADGAVRPARRPGQREPGPYGAAGADREPRPYGGDREPRPYGSDAPATPRAGVAMPTYVRVVGVAATSIELEWAPGAGEAAWQLQWSKDGGLTWDAAPRTLEAPRCRKRNLPPDTLVIFRVRAVAGGDASAWATVEGRTALQRSSKAGTASAFAAAVADEIPGESPTKSEGDAADGVNDAFARAQSWAADQADREAWAPSEKWHELVEEDSGQKFFWNEATGETRWDADPGWALRVDGDGAEYYVPGRRRRSRRPSSSQADDGAAGGSRSKRPSLDGRFSSMRSRLNSVFGARPVDVKASG</sequence>
<evidence type="ECO:0000256" key="1">
    <source>
        <dbReference type="SAM" id="MobiDB-lite"/>
    </source>
</evidence>
<feature type="domain" description="Fibronectin type-III" evidence="3">
    <location>
        <begin position="335"/>
        <end position="423"/>
    </location>
</feature>
<dbReference type="PANTHER" id="PTHR44029:SF1">
    <property type="entry name" value="DNAJ HOMOLOG SUBFAMILY C MEMBER 21"/>
    <property type="match status" value="1"/>
</dbReference>
<dbReference type="SMART" id="SM00060">
    <property type="entry name" value="FN3"/>
    <property type="match status" value="1"/>
</dbReference>
<comment type="caution">
    <text evidence="4">The sequence shown here is derived from an EMBL/GenBank/DDBJ whole genome shotgun (WGS) entry which is preliminary data.</text>
</comment>
<feature type="region of interest" description="Disordered" evidence="1">
    <location>
        <begin position="61"/>
        <end position="119"/>
    </location>
</feature>
<dbReference type="InterPro" id="IPR003961">
    <property type="entry name" value="FN3_dom"/>
</dbReference>
<evidence type="ECO:0000259" key="3">
    <source>
        <dbReference type="PROSITE" id="PS50853"/>
    </source>
</evidence>
<feature type="region of interest" description="Disordered" evidence="1">
    <location>
        <begin position="136"/>
        <end position="193"/>
    </location>
</feature>
<dbReference type="InterPro" id="IPR036116">
    <property type="entry name" value="FN3_sf"/>
</dbReference>
<keyword evidence="5" id="KW-1185">Reference proteome</keyword>
<dbReference type="Proteomes" id="UP001363151">
    <property type="component" value="Unassembled WGS sequence"/>
</dbReference>
<feature type="domain" description="J" evidence="2">
    <location>
        <begin position="7"/>
        <end position="73"/>
    </location>
</feature>
<dbReference type="Gene3D" id="2.20.70.10">
    <property type="match status" value="1"/>
</dbReference>
<feature type="compositionally biased region" description="Basic and acidic residues" evidence="1">
    <location>
        <begin position="305"/>
        <end position="319"/>
    </location>
</feature>
<dbReference type="InterPro" id="IPR051964">
    <property type="entry name" value="Chaperone_stress_response"/>
</dbReference>
<dbReference type="EMBL" id="JBBJCI010000085">
    <property type="protein sequence ID" value="KAK7248847.1"/>
    <property type="molecule type" value="Genomic_DNA"/>
</dbReference>
<dbReference type="InterPro" id="IPR001623">
    <property type="entry name" value="DnaJ_domain"/>
</dbReference>
<dbReference type="InterPro" id="IPR001202">
    <property type="entry name" value="WW_dom"/>
</dbReference>
<feature type="compositionally biased region" description="Basic and acidic residues" evidence="1">
    <location>
        <begin position="263"/>
        <end position="275"/>
    </location>
</feature>
<accession>A0ABR1G6C5</accession>
<name>A0ABR1G6C5_AURAN</name>
<protein>
    <recommendedName>
        <fullName evidence="6">J domain-containing protein</fullName>
    </recommendedName>
</protein>
<dbReference type="InterPro" id="IPR036869">
    <property type="entry name" value="J_dom_sf"/>
</dbReference>
<dbReference type="Gene3D" id="1.10.287.110">
    <property type="entry name" value="DnaJ domain"/>
    <property type="match status" value="1"/>
</dbReference>
<evidence type="ECO:0000313" key="4">
    <source>
        <dbReference type="EMBL" id="KAK7248847.1"/>
    </source>
</evidence>
<dbReference type="SMART" id="SM00271">
    <property type="entry name" value="DnaJ"/>
    <property type="match status" value="1"/>
</dbReference>
<dbReference type="PRINTS" id="PR00625">
    <property type="entry name" value="JDOMAIN"/>
</dbReference>
<dbReference type="Gene3D" id="2.60.40.10">
    <property type="entry name" value="Immunoglobulins"/>
    <property type="match status" value="1"/>
</dbReference>
<dbReference type="Pfam" id="PF00226">
    <property type="entry name" value="DnaJ"/>
    <property type="match status" value="1"/>
</dbReference>
<evidence type="ECO:0000259" key="2">
    <source>
        <dbReference type="PROSITE" id="PS50076"/>
    </source>
</evidence>
<evidence type="ECO:0000313" key="5">
    <source>
        <dbReference type="Proteomes" id="UP001363151"/>
    </source>
</evidence>
<evidence type="ECO:0008006" key="6">
    <source>
        <dbReference type="Google" id="ProtNLM"/>
    </source>
</evidence>
<dbReference type="PROSITE" id="PS50076">
    <property type="entry name" value="DNAJ_2"/>
    <property type="match status" value="1"/>
</dbReference>
<dbReference type="SUPFAM" id="SSF49265">
    <property type="entry name" value="Fibronectin type III"/>
    <property type="match status" value="1"/>
</dbReference>
<dbReference type="Pfam" id="PF00397">
    <property type="entry name" value="WW"/>
    <property type="match status" value="1"/>
</dbReference>
<gene>
    <name evidence="4" type="ORF">SO694_00042128</name>
</gene>
<feature type="region of interest" description="Disordered" evidence="1">
    <location>
        <begin position="250"/>
        <end position="330"/>
    </location>
</feature>
<feature type="compositionally biased region" description="Basic residues" evidence="1">
    <location>
        <begin position="141"/>
        <end position="154"/>
    </location>
</feature>
<feature type="compositionally biased region" description="Basic and acidic residues" evidence="1">
    <location>
        <begin position="85"/>
        <end position="113"/>
    </location>
</feature>
<proteinExistence type="predicted"/>
<organism evidence="4 5">
    <name type="scientific">Aureococcus anophagefferens</name>
    <name type="common">Harmful bloom alga</name>
    <dbReference type="NCBI Taxonomy" id="44056"/>
    <lineage>
        <taxon>Eukaryota</taxon>
        <taxon>Sar</taxon>
        <taxon>Stramenopiles</taxon>
        <taxon>Ochrophyta</taxon>
        <taxon>Pelagophyceae</taxon>
        <taxon>Pelagomonadales</taxon>
        <taxon>Pelagomonadaceae</taxon>
        <taxon>Aureococcus</taxon>
    </lineage>
</organism>
<dbReference type="PANTHER" id="PTHR44029">
    <property type="entry name" value="DNAJ HOMOLOG SUBFAMILY C MEMBER 21"/>
    <property type="match status" value="1"/>
</dbReference>
<dbReference type="InterPro" id="IPR013783">
    <property type="entry name" value="Ig-like_fold"/>
</dbReference>